<dbReference type="EMBL" id="GEEE01020149">
    <property type="protein sequence ID" value="JAP43076.1"/>
    <property type="molecule type" value="Transcribed_RNA"/>
</dbReference>
<reference evidence="3" key="1">
    <citation type="submission" date="2016-01" db="EMBL/GenBank/DDBJ databases">
        <title>Reference transcriptome for the parasite Schistocephalus solidus: insights into the molecular evolution of parasitism.</title>
        <authorList>
            <person name="Hebert F.O."/>
            <person name="Grambauer S."/>
            <person name="Barber I."/>
            <person name="Landry C.R."/>
            <person name="Aubin-Horth N."/>
        </authorList>
    </citation>
    <scope>NUCLEOTIDE SEQUENCE</scope>
</reference>
<dbReference type="FunFam" id="3.30.700.20:FF:000001">
    <property type="entry name" value="AMME syndrome candidate gene 1"/>
    <property type="match status" value="1"/>
</dbReference>
<evidence type="ECO:0000256" key="1">
    <source>
        <dbReference type="SAM" id="MobiDB-lite"/>
    </source>
</evidence>
<protein>
    <recommendedName>
        <fullName evidence="2">AMMECR1 domain-containing protein</fullName>
    </recommendedName>
</protein>
<dbReference type="Pfam" id="PF01871">
    <property type="entry name" value="AMMECR1"/>
    <property type="match status" value="1"/>
</dbReference>
<proteinExistence type="predicted"/>
<name>A0A0X3P7C1_SCHSO</name>
<dbReference type="Gene3D" id="3.30.700.20">
    <property type="entry name" value="Hypothetical protein ph0010, domain 1"/>
    <property type="match status" value="1"/>
</dbReference>
<evidence type="ECO:0000259" key="2">
    <source>
        <dbReference type="PROSITE" id="PS51112"/>
    </source>
</evidence>
<accession>A0A0X3P7C1</accession>
<dbReference type="InterPro" id="IPR027485">
    <property type="entry name" value="AMMECR1_N"/>
</dbReference>
<gene>
    <name evidence="3" type="ORF">TR97816</name>
</gene>
<dbReference type="InterPro" id="IPR002733">
    <property type="entry name" value="AMMECR1_domain"/>
</dbReference>
<feature type="compositionally biased region" description="Basic and acidic residues" evidence="1">
    <location>
        <begin position="18"/>
        <end position="29"/>
    </location>
</feature>
<feature type="region of interest" description="Disordered" evidence="1">
    <location>
        <begin position="1"/>
        <end position="39"/>
    </location>
</feature>
<feature type="domain" description="AMMECR1" evidence="2">
    <location>
        <begin position="36"/>
        <end position="246"/>
    </location>
</feature>
<dbReference type="AlphaFoldDB" id="A0A0X3P7C1"/>
<dbReference type="InterPro" id="IPR023473">
    <property type="entry name" value="AMMECR1"/>
</dbReference>
<dbReference type="PANTHER" id="PTHR13016">
    <property type="entry name" value="AMMECR1 HOMOLOG"/>
    <property type="match status" value="1"/>
</dbReference>
<dbReference type="InterPro" id="IPR036071">
    <property type="entry name" value="AMMECR1_dom_sf"/>
</dbReference>
<evidence type="ECO:0000313" key="3">
    <source>
        <dbReference type="EMBL" id="JAP43076.1"/>
    </source>
</evidence>
<dbReference type="SUPFAM" id="SSF143447">
    <property type="entry name" value="AMMECR1-like"/>
    <property type="match status" value="1"/>
</dbReference>
<dbReference type="PROSITE" id="PS51112">
    <property type="entry name" value="AMMECR1"/>
    <property type="match status" value="1"/>
</dbReference>
<sequence length="260" mass="29974">MSKHNFDMTTYRFGAKKQRIETEEEDKKTSSPSPAKGPSLSIIRREMCLFCFDVLHKQLFNQDPPPHPSTFPNYSYPLFVTWTYGKDHRLRGCIGTFKAMNLHSGLRKYAITSAMCDSRFSPISQHEFPHLSCSVSILIDFEDGRHYKDWEIGVHGIRIEFTNERGMQRSATYLPEVAAEQGCIHIFTDIRHNQKYFSFDKFRFQVNSDALLPSYLPVPVYAPGTPVGRLRPLFHFLDRLGVLLRSYHHTDSDFGSGSLL</sequence>
<organism evidence="3">
    <name type="scientific">Schistocephalus solidus</name>
    <name type="common">Tapeworm</name>
    <dbReference type="NCBI Taxonomy" id="70667"/>
    <lineage>
        <taxon>Eukaryota</taxon>
        <taxon>Metazoa</taxon>
        <taxon>Spiralia</taxon>
        <taxon>Lophotrochozoa</taxon>
        <taxon>Platyhelminthes</taxon>
        <taxon>Cestoda</taxon>
        <taxon>Eucestoda</taxon>
        <taxon>Diphyllobothriidea</taxon>
        <taxon>Diphyllobothriidae</taxon>
        <taxon>Schistocephalus</taxon>
    </lineage>
</organism>
<dbReference type="PANTHER" id="PTHR13016:SF0">
    <property type="entry name" value="AMME SYNDROME CANDIDATE GENE 1 PROTEIN"/>
    <property type="match status" value="1"/>
</dbReference>